<dbReference type="AlphaFoldDB" id="A0A5C6FLR7"/>
<evidence type="ECO:0000313" key="3">
    <source>
        <dbReference type="Proteomes" id="UP000316476"/>
    </source>
</evidence>
<feature type="compositionally biased region" description="Basic and acidic residues" evidence="1">
    <location>
        <begin position="209"/>
        <end position="222"/>
    </location>
</feature>
<reference evidence="2 3" key="1">
    <citation type="submission" date="2019-02" db="EMBL/GenBank/DDBJ databases">
        <title>Deep-cultivation of Planctomycetes and their phenomic and genomic characterization uncovers novel biology.</title>
        <authorList>
            <person name="Wiegand S."/>
            <person name="Jogler M."/>
            <person name="Boedeker C."/>
            <person name="Pinto D."/>
            <person name="Vollmers J."/>
            <person name="Rivas-Marin E."/>
            <person name="Kohn T."/>
            <person name="Peeters S.H."/>
            <person name="Heuer A."/>
            <person name="Rast P."/>
            <person name="Oberbeckmann S."/>
            <person name="Bunk B."/>
            <person name="Jeske O."/>
            <person name="Meyerdierks A."/>
            <person name="Storesund J.E."/>
            <person name="Kallscheuer N."/>
            <person name="Luecker S."/>
            <person name="Lage O.M."/>
            <person name="Pohl T."/>
            <person name="Merkel B.J."/>
            <person name="Hornburger P."/>
            <person name="Mueller R.-W."/>
            <person name="Bruemmer F."/>
            <person name="Labrenz M."/>
            <person name="Spormann A.M."/>
            <person name="Op Den Camp H."/>
            <person name="Overmann J."/>
            <person name="Amann R."/>
            <person name="Jetten M.S.M."/>
            <person name="Mascher T."/>
            <person name="Medema M.H."/>
            <person name="Devos D.P."/>
            <person name="Kaster A.-K."/>
            <person name="Ovreas L."/>
            <person name="Rohde M."/>
            <person name="Galperin M.Y."/>
            <person name="Jogler C."/>
        </authorList>
    </citation>
    <scope>NUCLEOTIDE SEQUENCE [LARGE SCALE GENOMIC DNA]</scope>
    <source>
        <strain evidence="2 3">V7</strain>
    </source>
</reference>
<dbReference type="EMBL" id="SJPZ01000002">
    <property type="protein sequence ID" value="TWU62072.1"/>
    <property type="molecule type" value="Genomic_DNA"/>
</dbReference>
<protein>
    <submittedName>
        <fullName evidence="2">Uncharacterized protein</fullName>
    </submittedName>
</protein>
<organism evidence="2 3">
    <name type="scientific">Crateriforma conspicua</name>
    <dbReference type="NCBI Taxonomy" id="2527996"/>
    <lineage>
        <taxon>Bacteria</taxon>
        <taxon>Pseudomonadati</taxon>
        <taxon>Planctomycetota</taxon>
        <taxon>Planctomycetia</taxon>
        <taxon>Planctomycetales</taxon>
        <taxon>Planctomycetaceae</taxon>
        <taxon>Crateriforma</taxon>
    </lineage>
</organism>
<evidence type="ECO:0000313" key="2">
    <source>
        <dbReference type="EMBL" id="TWU62072.1"/>
    </source>
</evidence>
<accession>A0A5C6FLR7</accession>
<name>A0A5C6FLR7_9PLAN</name>
<feature type="region of interest" description="Disordered" evidence="1">
    <location>
        <begin position="1"/>
        <end position="26"/>
    </location>
</feature>
<feature type="compositionally biased region" description="Basic residues" evidence="1">
    <location>
        <begin position="97"/>
        <end position="115"/>
    </location>
</feature>
<gene>
    <name evidence="2" type="ORF">V7x_38010</name>
</gene>
<evidence type="ECO:0000256" key="1">
    <source>
        <dbReference type="SAM" id="MobiDB-lite"/>
    </source>
</evidence>
<comment type="caution">
    <text evidence="2">The sequence shown here is derived from an EMBL/GenBank/DDBJ whole genome shotgun (WGS) entry which is preliminary data.</text>
</comment>
<dbReference type="Proteomes" id="UP000316476">
    <property type="component" value="Unassembled WGS sequence"/>
</dbReference>
<feature type="region of interest" description="Disordered" evidence="1">
    <location>
        <begin position="76"/>
        <end position="222"/>
    </location>
</feature>
<proteinExistence type="predicted"/>
<sequence>MPHGTHANGLTQVGRTGRRTIDARAREDSRWIHQRVSDGDPSVNVAQTTDEIRAADERLASHSDQDVGRIRRCDGEAHVRSNHHAATGRRPGPVTARRNRPHNGQRRCRGTRKRCRPEPPRTGRSGKYRGRGVTNRGKSRVENGRAMSTPHARPNHYHQPHHHQRHGNGGNIHRMAPKSRTLPRHDAHHNSQRATMQASAPSPKRRGVRDRQPVGTERSRFA</sequence>
<feature type="compositionally biased region" description="Basic residues" evidence="1">
    <location>
        <begin position="153"/>
        <end position="166"/>
    </location>
</feature>